<gene>
    <name evidence="1" type="ORF">GOP47_0006674</name>
</gene>
<proteinExistence type="predicted"/>
<dbReference type="PANTHER" id="PTHR33448:SF4">
    <property type="entry name" value="CHLOROPLAST PROTEIN HCF243"/>
    <property type="match status" value="1"/>
</dbReference>
<keyword evidence="2" id="KW-1185">Reference proteome</keyword>
<dbReference type="AlphaFoldDB" id="A0A9D4V3I9"/>
<name>A0A9D4V3I9_ADICA</name>
<protein>
    <submittedName>
        <fullName evidence="1">Uncharacterized protein</fullName>
    </submittedName>
</protein>
<sequence>MDEKKLPCINHRSPGRATARVCEALNSEKLILLAAVSSPLLSPGRERAKRVRKQPKQSSIFAFSRKAKVSIEAEEPSSPKVSCIGKVKASKNTCGSNTKERQQNKPHASSKRVKWASLFSLRRGSHCSESRGPPCGGSEVSRFGLPSWELAFFCSGERSCGAVFAKSLILLQESGDKTQLKSSSDVQTVVCNDGNRDQRKVCVPIAQFACMQGGLDNGKNGSEVSSLNLAAHNIDTHDTLCTFHKESKEHTSSDFFDTEKNKPPTLSGVIHAQERLAVRVAMEALPCKDCESLDPDTALPLNDTCDRAVGSSGDGRLCTVRTPIIDMADVGPTAVVEDEETINSNIQMSCKLATRRQQDCDKGHCEVLKECNTNDSIVPNGVDKHEGQAQQFCDDPEPKRKLFDVNMIDCVVPSILAFPQLSERDLQCFLMGKDTDSAWDIHLDRRSDSAQAAFIFLDYSLYGNLFKKDTREAVTSSQLWTLRSFNGASGEAKLLRSHSATSYRATITIRRCKSEPRKPY</sequence>
<dbReference type="EMBL" id="JABFUD020000006">
    <property type="protein sequence ID" value="KAI5079003.1"/>
    <property type="molecule type" value="Genomic_DNA"/>
</dbReference>
<dbReference type="OrthoDB" id="785861at2759"/>
<evidence type="ECO:0000313" key="1">
    <source>
        <dbReference type="EMBL" id="KAI5079003.1"/>
    </source>
</evidence>
<accession>A0A9D4V3I9</accession>
<reference evidence="1" key="1">
    <citation type="submission" date="2021-01" db="EMBL/GenBank/DDBJ databases">
        <title>Adiantum capillus-veneris genome.</title>
        <authorList>
            <person name="Fang Y."/>
            <person name="Liao Q."/>
        </authorList>
    </citation>
    <scope>NUCLEOTIDE SEQUENCE</scope>
    <source>
        <strain evidence="1">H3</strain>
        <tissue evidence="1">Leaf</tissue>
    </source>
</reference>
<dbReference type="PANTHER" id="PTHR33448">
    <property type="entry name" value="CHLOROPLAST PROTEIN HCF243-RELATED"/>
    <property type="match status" value="1"/>
</dbReference>
<comment type="caution">
    <text evidence="1">The sequence shown here is derived from an EMBL/GenBank/DDBJ whole genome shotgun (WGS) entry which is preliminary data.</text>
</comment>
<organism evidence="1 2">
    <name type="scientific">Adiantum capillus-veneris</name>
    <name type="common">Maidenhair fern</name>
    <dbReference type="NCBI Taxonomy" id="13818"/>
    <lineage>
        <taxon>Eukaryota</taxon>
        <taxon>Viridiplantae</taxon>
        <taxon>Streptophyta</taxon>
        <taxon>Embryophyta</taxon>
        <taxon>Tracheophyta</taxon>
        <taxon>Polypodiopsida</taxon>
        <taxon>Polypodiidae</taxon>
        <taxon>Polypodiales</taxon>
        <taxon>Pteridineae</taxon>
        <taxon>Pteridaceae</taxon>
        <taxon>Vittarioideae</taxon>
        <taxon>Adiantum</taxon>
    </lineage>
</organism>
<evidence type="ECO:0000313" key="2">
    <source>
        <dbReference type="Proteomes" id="UP000886520"/>
    </source>
</evidence>
<dbReference type="Proteomes" id="UP000886520">
    <property type="component" value="Chromosome 6"/>
</dbReference>